<reference evidence="1 2" key="1">
    <citation type="submission" date="2016-10" db="EMBL/GenBank/DDBJ databases">
        <authorList>
            <person name="Varghese N."/>
            <person name="Submissions S."/>
        </authorList>
    </citation>
    <scope>NUCLEOTIDE SEQUENCE [LARGE SCALE GENOMIC DNA]</scope>
    <source>
        <strain evidence="1 2">DSM 5563</strain>
    </source>
</reference>
<proteinExistence type="predicted"/>
<dbReference type="Proteomes" id="UP000226420">
    <property type="component" value="Unassembled WGS sequence"/>
</dbReference>
<evidence type="ECO:0000313" key="1">
    <source>
        <dbReference type="EMBL" id="SFC86367.1"/>
    </source>
</evidence>
<gene>
    <name evidence="1" type="ORF">SAMN02745723_10524</name>
</gene>
<comment type="caution">
    <text evidence="1">The sequence shown here is derived from an EMBL/GenBank/DDBJ whole genome shotgun (WGS) entry which is preliminary data.</text>
</comment>
<evidence type="ECO:0000313" key="2">
    <source>
        <dbReference type="Proteomes" id="UP000226420"/>
    </source>
</evidence>
<dbReference type="EMBL" id="FOLW01000005">
    <property type="protein sequence ID" value="SFC86367.1"/>
    <property type="molecule type" value="Genomic_DNA"/>
</dbReference>
<dbReference type="AlphaFoldDB" id="A0AAJ5BH83"/>
<organism evidence="1 2">
    <name type="scientific">Pragia fontium DSM 5563 = ATCC 49100</name>
    <dbReference type="NCBI Taxonomy" id="1122977"/>
    <lineage>
        <taxon>Bacteria</taxon>
        <taxon>Pseudomonadati</taxon>
        <taxon>Pseudomonadota</taxon>
        <taxon>Gammaproteobacteria</taxon>
        <taxon>Enterobacterales</taxon>
        <taxon>Budviciaceae</taxon>
        <taxon>Pragia</taxon>
    </lineage>
</organism>
<sequence length="381" mass="42723">MGQLTHTGYVPERLNTIIEELQSGFKRIYGNDINLDPDSPDGQMIGLIGQIKADLEELAEVIYQALDPDHATGVWLEQRAAYAGLIRRKASYSYLRNVVLTGDPFTKIYSGAVVSDPNKNRWLLVNDVTLNAQGSAVADFRSEYLGSYPVSEKTELKIEIVVLGWRYALSSYAAEIGQEEESDPVFRKRFFRSRAKQAKNNVDGLVASLNQLPDVKEVMILENSTSEPDKNQVPAHSINVIIDGGDDYLIAETVFNRKTAGTGLFGQTSVVVRDTQNIARDICFDRPKWANCQVYLELCRNQDFTSIDIDAIKVAISQMTFSIGQSVNISRLYTPINQTQGFWVDKLFIARKGEPLKAQNIDINIREIANIHIDDIEVIVR</sequence>
<name>A0AAJ5BH83_9GAMM</name>
<dbReference type="RefSeq" id="WP_074822497.1">
    <property type="nucleotide sequence ID" value="NZ_FOLW01000005.1"/>
</dbReference>
<accession>A0AAJ5BH83</accession>
<protein>
    <submittedName>
        <fullName evidence="1">Uncharacterized phage protein gp47/JayE</fullName>
    </submittedName>
</protein>